<dbReference type="EMBL" id="JAGRRH010000017">
    <property type="protein sequence ID" value="KAG7352333.1"/>
    <property type="molecule type" value="Genomic_DNA"/>
</dbReference>
<accession>A0A9K3PM36</accession>
<reference evidence="6" key="2">
    <citation type="submission" date="2021-04" db="EMBL/GenBank/DDBJ databases">
        <authorList>
            <person name="Podell S."/>
        </authorList>
    </citation>
    <scope>NUCLEOTIDE SEQUENCE</scope>
    <source>
        <strain evidence="6">Hildebrandi</strain>
    </source>
</reference>
<dbReference type="GO" id="GO:0090141">
    <property type="term" value="P:positive regulation of mitochondrial fission"/>
    <property type="evidence" value="ECO:0007669"/>
    <property type="project" value="TreeGrafter"/>
</dbReference>
<dbReference type="OrthoDB" id="2118094at2759"/>
<evidence type="ECO:0000313" key="7">
    <source>
        <dbReference type="Proteomes" id="UP000693970"/>
    </source>
</evidence>
<evidence type="ECO:0000256" key="5">
    <source>
        <dbReference type="SAM" id="MobiDB-lite"/>
    </source>
</evidence>
<keyword evidence="7" id="KW-1185">Reference proteome</keyword>
<protein>
    <recommendedName>
        <fullName evidence="3">Serine/threonine-protein phosphatase PGAM5, mitochondrial</fullName>
    </recommendedName>
    <alternativeName>
        <fullName evidence="4">Serine/threonine-protein phosphatase Pgam5, mitochondrial</fullName>
    </alternativeName>
</protein>
<reference evidence="6" key="1">
    <citation type="journal article" date="2021" name="Sci. Rep.">
        <title>Diploid genomic architecture of Nitzschia inconspicua, an elite biomass production diatom.</title>
        <authorList>
            <person name="Oliver A."/>
            <person name="Podell S."/>
            <person name="Pinowska A."/>
            <person name="Traller J.C."/>
            <person name="Smith S.R."/>
            <person name="McClure R."/>
            <person name="Beliaev A."/>
            <person name="Bohutskyi P."/>
            <person name="Hill E.A."/>
            <person name="Rabines A."/>
            <person name="Zheng H."/>
            <person name="Allen L.Z."/>
            <person name="Kuo A."/>
            <person name="Grigoriev I.V."/>
            <person name="Allen A.E."/>
            <person name="Hazlebeck D."/>
            <person name="Allen E.E."/>
        </authorList>
    </citation>
    <scope>NUCLEOTIDE SEQUENCE</scope>
    <source>
        <strain evidence="6">Hildebrandi</strain>
    </source>
</reference>
<organism evidence="6 7">
    <name type="scientific">Nitzschia inconspicua</name>
    <dbReference type="NCBI Taxonomy" id="303405"/>
    <lineage>
        <taxon>Eukaryota</taxon>
        <taxon>Sar</taxon>
        <taxon>Stramenopiles</taxon>
        <taxon>Ochrophyta</taxon>
        <taxon>Bacillariophyta</taxon>
        <taxon>Bacillariophyceae</taxon>
        <taxon>Bacillariophycidae</taxon>
        <taxon>Bacillariales</taxon>
        <taxon>Bacillariaceae</taxon>
        <taxon>Nitzschia</taxon>
    </lineage>
</organism>
<keyword evidence="2" id="KW-0378">Hydrolase</keyword>
<evidence type="ECO:0000256" key="1">
    <source>
        <dbReference type="ARBA" id="ARBA00006717"/>
    </source>
</evidence>
<evidence type="ECO:0000256" key="4">
    <source>
        <dbReference type="ARBA" id="ARBA00040722"/>
    </source>
</evidence>
<dbReference type="SMART" id="SM00855">
    <property type="entry name" value="PGAM"/>
    <property type="match status" value="1"/>
</dbReference>
<comment type="caution">
    <text evidence="6">The sequence shown here is derived from an EMBL/GenBank/DDBJ whole genome shotgun (WGS) entry which is preliminary data.</text>
</comment>
<comment type="similarity">
    <text evidence="1">Belongs to the phosphoglycerate mutase family. BPG-dependent PGAM subfamily.</text>
</comment>
<proteinExistence type="inferred from homology"/>
<dbReference type="CDD" id="cd07067">
    <property type="entry name" value="HP_PGM_like"/>
    <property type="match status" value="1"/>
</dbReference>
<dbReference type="PANTHER" id="PTHR20935">
    <property type="entry name" value="PHOSPHOGLYCERATE MUTASE-RELATED"/>
    <property type="match status" value="1"/>
</dbReference>
<gene>
    <name evidence="6" type="ORF">IV203_008381</name>
</gene>
<dbReference type="InterPro" id="IPR051021">
    <property type="entry name" value="Mito_Ser/Thr_phosphatase"/>
</dbReference>
<dbReference type="InterPro" id="IPR013078">
    <property type="entry name" value="His_Pase_superF_clade-1"/>
</dbReference>
<name>A0A9K3PM36_9STRA</name>
<dbReference type="Proteomes" id="UP000693970">
    <property type="component" value="Unassembled WGS sequence"/>
</dbReference>
<dbReference type="GO" id="GO:0004722">
    <property type="term" value="F:protein serine/threonine phosphatase activity"/>
    <property type="evidence" value="ECO:0007669"/>
    <property type="project" value="TreeGrafter"/>
</dbReference>
<dbReference type="PANTHER" id="PTHR20935:SF0">
    <property type="entry name" value="SERINE_THREONINE-PROTEIN PHOSPHATASE PGAM5, MITOCHONDRIAL"/>
    <property type="match status" value="1"/>
</dbReference>
<evidence type="ECO:0000256" key="2">
    <source>
        <dbReference type="ARBA" id="ARBA00022801"/>
    </source>
</evidence>
<evidence type="ECO:0000256" key="3">
    <source>
        <dbReference type="ARBA" id="ARBA00039765"/>
    </source>
</evidence>
<dbReference type="Pfam" id="PF00300">
    <property type="entry name" value="His_Phos_1"/>
    <property type="match status" value="2"/>
</dbReference>
<sequence>MAHSSNNNPDDETRRRGGGGFRALLQKISFSENSLEGDDADKNEDGALQHLEETAQQHKNATNSPSSKNRKLRRPLSFGHRKDAGLHGGAGVRWYHNLFPLNQKFEPRVEYPLWDEDWDSNQHHRQRLMAEWAAGNPPSIVTRHIFLLRHGQYHENQKEDLEKTLTPLGRRQAKLTGQRIAEMIYHRKSQNNQHSPIKKFAVSDLMRAKQTADIIYEELETLYSEHNSDHPSDLELELRKIHHIPGPTGFRDLHCSDIDRDFPRAEEAFLKYIGTSNWLEERQDPQADESFKGTPPSNRTPKDLEKQLLDHRHDYEIIVGHANIMRYFICRALQIPPEAWLRLNLYHCSISYLVVASNGNVTARMIGDIGHIPYEETSVDSTNQGFDWE</sequence>
<evidence type="ECO:0000313" key="6">
    <source>
        <dbReference type="EMBL" id="KAG7352333.1"/>
    </source>
</evidence>
<feature type="region of interest" description="Disordered" evidence="5">
    <location>
        <begin position="1"/>
        <end position="23"/>
    </location>
</feature>
<dbReference type="AlphaFoldDB" id="A0A9K3PM36"/>
<dbReference type="GO" id="GO:0005739">
    <property type="term" value="C:mitochondrion"/>
    <property type="evidence" value="ECO:0007669"/>
    <property type="project" value="TreeGrafter"/>
</dbReference>